<keyword evidence="1" id="KW-0547">Nucleotide-binding</keyword>
<reference evidence="6" key="2">
    <citation type="submission" date="2025-08" db="UniProtKB">
        <authorList>
            <consortium name="Ensembl"/>
        </authorList>
    </citation>
    <scope>IDENTIFICATION</scope>
</reference>
<dbReference type="RefSeq" id="XP_028818574.1">
    <property type="nucleotide sequence ID" value="XM_028962741.1"/>
</dbReference>
<proteinExistence type="predicted"/>
<dbReference type="PANTHER" id="PTHR11638">
    <property type="entry name" value="ATP-DEPENDENT CLP PROTEASE"/>
    <property type="match status" value="1"/>
</dbReference>
<dbReference type="InterPro" id="IPR050130">
    <property type="entry name" value="ClpA_ClpB"/>
</dbReference>
<sequence>MLLSSVPQRLLMRRSRSLSPCRVLQTSAANEASASLGRGPAILREETAQHAQYRHLSSRWLCSLQNRRSSWAALVGKGDEKSYWDRQGRSSFRSASAGLLSAAALAFCLKQEIDSKGELLLEAARTNNSQEVARLLADGVDVNHRHRLGWTALMVAAVNRQHNVVKVLLEAGADPNQADEFSSVYEMSHKKAIHSLEVLVTREDEFSSRLSTRANFHGCSPLHYAVLADDLHTVRILLEAGADPLQTNSQGHTPAQYAKEGVLRELLKEWESKFVEDQKKREAEERRRFPLEQRLKEHIIGQTAAINTVASAIRRKENGWYDEEHPLVFLFLGSSGIGKTELAKQVARYMHKDIKKGFIRMDMSEFQEKHEVAKFIGSPPGYVGHEEGGQLTKRLRECPNAVVLFDEVDKAHPDVLTIMLQLFDEGRLTDGKGKTIECKDAIFIMTSNVASEDIAHHALQLRKDAQVQNKRRLAENLEDVQKTSQVTISKQFKEEVIQPILKAHFRRDEFLGRINEIVYFLPFCRAELTQLVSKELNFWAKKAKQRHNITLLWDGAVLDLLTGGYNLHYGARSIKHEVERCVVNQLAAAYEQRLLPKGCTLRLSVDCGSEDDGPSEPTLRLEVVGEDRSTRKLDIQPPLNPVDMAYTQ</sequence>
<dbReference type="InterPro" id="IPR003593">
    <property type="entry name" value="AAA+_ATPase"/>
</dbReference>
<dbReference type="PRINTS" id="PR00300">
    <property type="entry name" value="CLPPROTEASEA"/>
</dbReference>
<accession>A0AAY4EPZ5</accession>
<evidence type="ECO:0000313" key="6">
    <source>
        <dbReference type="Ensembl" id="ENSDCDP00010059722.1"/>
    </source>
</evidence>
<dbReference type="GO" id="GO:0016887">
    <property type="term" value="F:ATP hydrolysis activity"/>
    <property type="evidence" value="ECO:0007669"/>
    <property type="project" value="InterPro"/>
</dbReference>
<keyword evidence="3" id="KW-0040">ANK repeat</keyword>
<keyword evidence="2" id="KW-0067">ATP-binding</keyword>
<name>A0AAY4EPZ5_9TELE</name>
<dbReference type="GO" id="GO:0005739">
    <property type="term" value="C:mitochondrion"/>
    <property type="evidence" value="ECO:0007669"/>
    <property type="project" value="TreeGrafter"/>
</dbReference>
<dbReference type="SMART" id="SM01086">
    <property type="entry name" value="ClpB_D2-small"/>
    <property type="match status" value="1"/>
</dbReference>
<dbReference type="InterPro" id="IPR027417">
    <property type="entry name" value="P-loop_NTPase"/>
</dbReference>
<dbReference type="InterPro" id="IPR036770">
    <property type="entry name" value="Ankyrin_rpt-contain_sf"/>
</dbReference>
<protein>
    <recommendedName>
        <fullName evidence="8">Caseinolytic peptidase B protein homolog</fullName>
    </recommendedName>
</protein>
<dbReference type="Proteomes" id="UP000694580">
    <property type="component" value="Chromosome 19"/>
</dbReference>
<dbReference type="SUPFAM" id="SSF52540">
    <property type="entry name" value="P-loop containing nucleoside triphosphate hydrolases"/>
    <property type="match status" value="1"/>
</dbReference>
<reference evidence="6 7" key="1">
    <citation type="submission" date="2020-06" db="EMBL/GenBank/DDBJ databases">
        <authorList>
            <consortium name="Wellcome Sanger Institute Data Sharing"/>
        </authorList>
    </citation>
    <scope>NUCLEOTIDE SEQUENCE [LARGE SCALE GENOMIC DNA]</scope>
</reference>
<dbReference type="InterPro" id="IPR001270">
    <property type="entry name" value="ClpA/B"/>
</dbReference>
<evidence type="ECO:0008006" key="8">
    <source>
        <dbReference type="Google" id="ProtNLM"/>
    </source>
</evidence>
<dbReference type="InterPro" id="IPR002110">
    <property type="entry name" value="Ankyrin_rpt"/>
</dbReference>
<feature type="domain" description="AAA+ ATPase" evidence="4">
    <location>
        <begin position="325"/>
        <end position="473"/>
    </location>
</feature>
<feature type="domain" description="Clp ATPase C-terminal" evidence="5">
    <location>
        <begin position="523"/>
        <end position="619"/>
    </location>
</feature>
<dbReference type="InterPro" id="IPR003959">
    <property type="entry name" value="ATPase_AAA_core"/>
</dbReference>
<dbReference type="GeneTree" id="ENSGT00390000012961"/>
<dbReference type="SMART" id="SM00248">
    <property type="entry name" value="ANK"/>
    <property type="match status" value="2"/>
</dbReference>
<dbReference type="FunFam" id="1.10.8.60:FF:000040">
    <property type="entry name" value="caseinolytic peptidase B protein homolog isoform X1"/>
    <property type="match status" value="1"/>
</dbReference>
<dbReference type="FunFam" id="3.40.50.300:FF:000641">
    <property type="entry name" value="caseinolytic peptidase B protein homolog isoform X2"/>
    <property type="match status" value="1"/>
</dbReference>
<evidence type="ECO:0000256" key="3">
    <source>
        <dbReference type="PROSITE-ProRule" id="PRU00023"/>
    </source>
</evidence>
<reference evidence="6" key="3">
    <citation type="submission" date="2025-09" db="UniProtKB">
        <authorList>
            <consortium name="Ensembl"/>
        </authorList>
    </citation>
    <scope>IDENTIFICATION</scope>
</reference>
<dbReference type="SMART" id="SM00382">
    <property type="entry name" value="AAA"/>
    <property type="match status" value="1"/>
</dbReference>
<organism evidence="6 7">
    <name type="scientific">Denticeps clupeoides</name>
    <name type="common">denticle herring</name>
    <dbReference type="NCBI Taxonomy" id="299321"/>
    <lineage>
        <taxon>Eukaryota</taxon>
        <taxon>Metazoa</taxon>
        <taxon>Chordata</taxon>
        <taxon>Craniata</taxon>
        <taxon>Vertebrata</taxon>
        <taxon>Euteleostomi</taxon>
        <taxon>Actinopterygii</taxon>
        <taxon>Neopterygii</taxon>
        <taxon>Teleostei</taxon>
        <taxon>Clupei</taxon>
        <taxon>Clupeiformes</taxon>
        <taxon>Denticipitoidei</taxon>
        <taxon>Denticipitidae</taxon>
        <taxon>Denticeps</taxon>
    </lineage>
</organism>
<evidence type="ECO:0000256" key="2">
    <source>
        <dbReference type="ARBA" id="ARBA00022840"/>
    </source>
</evidence>
<feature type="repeat" description="ANK" evidence="3">
    <location>
        <begin position="148"/>
        <end position="180"/>
    </location>
</feature>
<evidence type="ECO:0000313" key="7">
    <source>
        <dbReference type="Proteomes" id="UP000694580"/>
    </source>
</evidence>
<dbReference type="Gene3D" id="3.40.50.300">
    <property type="entry name" value="P-loop containing nucleotide triphosphate hydrolases"/>
    <property type="match status" value="1"/>
</dbReference>
<evidence type="ECO:0000259" key="5">
    <source>
        <dbReference type="SMART" id="SM01086"/>
    </source>
</evidence>
<dbReference type="PANTHER" id="PTHR11638:SF93">
    <property type="entry name" value="MITOCHONDRIAL DISAGGREGASE"/>
    <property type="match status" value="1"/>
</dbReference>
<dbReference type="InterPro" id="IPR019489">
    <property type="entry name" value="Clp_ATPase_C"/>
</dbReference>
<dbReference type="AlphaFoldDB" id="A0AAY4EPZ5"/>
<dbReference type="Pfam" id="PF12796">
    <property type="entry name" value="Ank_2"/>
    <property type="match status" value="1"/>
</dbReference>
<dbReference type="Ensembl" id="ENSDCDT00010070450.1">
    <property type="protein sequence ID" value="ENSDCDP00010059722.1"/>
    <property type="gene ID" value="ENSDCDG00010033101.1"/>
</dbReference>
<dbReference type="PROSITE" id="PS50088">
    <property type="entry name" value="ANK_REPEAT"/>
    <property type="match status" value="2"/>
</dbReference>
<dbReference type="SUPFAM" id="SSF48403">
    <property type="entry name" value="Ankyrin repeat"/>
    <property type="match status" value="1"/>
</dbReference>
<dbReference type="Pfam" id="PF00023">
    <property type="entry name" value="Ank"/>
    <property type="match status" value="1"/>
</dbReference>
<gene>
    <name evidence="6" type="primary">CLPB</name>
</gene>
<dbReference type="CDD" id="cd19499">
    <property type="entry name" value="RecA-like_ClpB_Hsp104-like"/>
    <property type="match status" value="1"/>
</dbReference>
<keyword evidence="7" id="KW-1185">Reference proteome</keyword>
<feature type="repeat" description="ANK" evidence="3">
    <location>
        <begin position="217"/>
        <end position="249"/>
    </location>
</feature>
<dbReference type="PROSITE" id="PS50297">
    <property type="entry name" value="ANK_REP_REGION"/>
    <property type="match status" value="2"/>
</dbReference>
<dbReference type="GO" id="GO:0034605">
    <property type="term" value="P:cellular response to heat"/>
    <property type="evidence" value="ECO:0007669"/>
    <property type="project" value="TreeGrafter"/>
</dbReference>
<evidence type="ECO:0000256" key="1">
    <source>
        <dbReference type="ARBA" id="ARBA00022741"/>
    </source>
</evidence>
<dbReference type="Gene3D" id="1.25.40.20">
    <property type="entry name" value="Ankyrin repeat-containing domain"/>
    <property type="match status" value="2"/>
</dbReference>
<dbReference type="GO" id="GO:0005524">
    <property type="term" value="F:ATP binding"/>
    <property type="evidence" value="ECO:0007669"/>
    <property type="project" value="UniProtKB-KW"/>
</dbReference>
<dbReference type="GeneID" id="114769584"/>
<dbReference type="Gene3D" id="1.10.8.60">
    <property type="match status" value="1"/>
</dbReference>
<evidence type="ECO:0000259" key="4">
    <source>
        <dbReference type="SMART" id="SM00382"/>
    </source>
</evidence>
<dbReference type="Pfam" id="PF07724">
    <property type="entry name" value="AAA_2"/>
    <property type="match status" value="1"/>
</dbReference>
<dbReference type="Pfam" id="PF10431">
    <property type="entry name" value="ClpB_D2-small"/>
    <property type="match status" value="1"/>
</dbReference>